<dbReference type="InterPro" id="IPR036282">
    <property type="entry name" value="Glutathione-S-Trfase_C_sf"/>
</dbReference>
<dbReference type="GO" id="GO:0006749">
    <property type="term" value="P:glutathione metabolic process"/>
    <property type="evidence" value="ECO:0007669"/>
    <property type="project" value="InterPro"/>
</dbReference>
<proteinExistence type="inferred from homology"/>
<comment type="similarity">
    <text evidence="1">Belongs to the GST superfamily.</text>
</comment>
<dbReference type="PROSITE" id="PS50405">
    <property type="entry name" value="GST_CTER"/>
    <property type="match status" value="1"/>
</dbReference>
<accession>A0AAW0KEG6</accession>
<dbReference type="SUPFAM" id="SSF47616">
    <property type="entry name" value="GST C-terminal domain-like"/>
    <property type="match status" value="1"/>
</dbReference>
<keyword evidence="1" id="KW-0808">Transferase</keyword>
<dbReference type="GO" id="GO:0004364">
    <property type="term" value="F:glutathione transferase activity"/>
    <property type="evidence" value="ECO:0007669"/>
    <property type="project" value="UniProtKB-UniRule"/>
</dbReference>
<dbReference type="EC" id="2.5.1.18" evidence="1"/>
<dbReference type="PANTHER" id="PTHR11260:SF773">
    <property type="entry name" value="GLUTATHIONE S-TRANSFERASE U26"/>
    <property type="match status" value="1"/>
</dbReference>
<comment type="function">
    <text evidence="1">Is involved in the conjugation of reduced glutathione to a wide number of exogenous and endogenous hydrophobic electrophiles.</text>
</comment>
<dbReference type="AlphaFoldDB" id="A0AAW0KEG6"/>
<evidence type="ECO:0000313" key="4">
    <source>
        <dbReference type="Proteomes" id="UP000237347"/>
    </source>
</evidence>
<dbReference type="InterPro" id="IPR010987">
    <property type="entry name" value="Glutathione-S-Trfase_C-like"/>
</dbReference>
<dbReference type="CDD" id="cd03185">
    <property type="entry name" value="GST_C_Tau"/>
    <property type="match status" value="1"/>
</dbReference>
<dbReference type="Gramene" id="rna-CFP56_67542">
    <property type="protein sequence ID" value="cds-POF16754.1"/>
    <property type="gene ID" value="gene-CFP56_67542"/>
</dbReference>
<comment type="subcellular location">
    <subcellularLocation>
        <location evidence="1">Cytoplasm</location>
        <location evidence="1">Cytosol</location>
    </subcellularLocation>
</comment>
<gene>
    <name evidence="3" type="primary">GSTX4_9</name>
    <name evidence="3" type="ORF">CFP56_022806</name>
</gene>
<evidence type="ECO:0000313" key="3">
    <source>
        <dbReference type="EMBL" id="KAK7836256.1"/>
    </source>
</evidence>
<protein>
    <recommendedName>
        <fullName evidence="1">Glutathione S-transferase</fullName>
        <ecNumber evidence="1">2.5.1.18</ecNumber>
    </recommendedName>
</protein>
<dbReference type="Pfam" id="PF13410">
    <property type="entry name" value="GST_C_2"/>
    <property type="match status" value="1"/>
</dbReference>
<evidence type="ECO:0000256" key="1">
    <source>
        <dbReference type="RuleBase" id="RU369102"/>
    </source>
</evidence>
<dbReference type="Proteomes" id="UP000237347">
    <property type="component" value="Unassembled WGS sequence"/>
</dbReference>
<keyword evidence="1" id="KW-0963">Cytoplasm</keyword>
<feature type="domain" description="GST C-terminal" evidence="2">
    <location>
        <begin position="1"/>
        <end position="105"/>
    </location>
</feature>
<sequence>MQVYDAEKRRWTKTGEEHEAAIKEFIETFRRTEGELGDKPYFGGETFGFVDLALIPFYSRFYTSEMFAKLRIESECPKIIAWAKRCMQKDTVAKSLPDQKKVYEFHVQMRKQWLGLE</sequence>
<dbReference type="EMBL" id="PKMF04000358">
    <property type="protein sequence ID" value="KAK7836256.1"/>
    <property type="molecule type" value="Genomic_DNA"/>
</dbReference>
<dbReference type="Gramene" id="rna-CFP56_39964">
    <property type="protein sequence ID" value="cds-POE69268.1"/>
    <property type="gene ID" value="gene-CFP56_39964"/>
</dbReference>
<organism evidence="3 4">
    <name type="scientific">Quercus suber</name>
    <name type="common">Cork oak</name>
    <dbReference type="NCBI Taxonomy" id="58331"/>
    <lineage>
        <taxon>Eukaryota</taxon>
        <taxon>Viridiplantae</taxon>
        <taxon>Streptophyta</taxon>
        <taxon>Embryophyta</taxon>
        <taxon>Tracheophyta</taxon>
        <taxon>Spermatophyta</taxon>
        <taxon>Magnoliopsida</taxon>
        <taxon>eudicotyledons</taxon>
        <taxon>Gunneridae</taxon>
        <taxon>Pentapetalae</taxon>
        <taxon>rosids</taxon>
        <taxon>fabids</taxon>
        <taxon>Fagales</taxon>
        <taxon>Fagaceae</taxon>
        <taxon>Quercus</taxon>
    </lineage>
</organism>
<dbReference type="PANTHER" id="PTHR11260">
    <property type="entry name" value="GLUTATHIONE S-TRANSFERASE, GST, SUPERFAMILY, GST DOMAIN CONTAINING"/>
    <property type="match status" value="1"/>
</dbReference>
<dbReference type="Gene3D" id="1.20.1050.10">
    <property type="match status" value="1"/>
</dbReference>
<comment type="catalytic activity">
    <reaction evidence="1">
        <text>RX + glutathione = an S-substituted glutathione + a halide anion + H(+)</text>
        <dbReference type="Rhea" id="RHEA:16437"/>
        <dbReference type="ChEBI" id="CHEBI:15378"/>
        <dbReference type="ChEBI" id="CHEBI:16042"/>
        <dbReference type="ChEBI" id="CHEBI:17792"/>
        <dbReference type="ChEBI" id="CHEBI:57925"/>
        <dbReference type="ChEBI" id="CHEBI:90779"/>
        <dbReference type="EC" id="2.5.1.18"/>
    </reaction>
</comment>
<comment type="caution">
    <text evidence="3">The sequence shown here is derived from an EMBL/GenBank/DDBJ whole genome shotgun (WGS) entry which is preliminary data.</text>
</comment>
<dbReference type="InterPro" id="IPR045073">
    <property type="entry name" value="Omega/Tau-like"/>
</dbReference>
<dbReference type="InterPro" id="IPR045074">
    <property type="entry name" value="GST_C_Tau"/>
</dbReference>
<keyword evidence="4" id="KW-1185">Reference proteome</keyword>
<dbReference type="GO" id="GO:0005829">
    <property type="term" value="C:cytosol"/>
    <property type="evidence" value="ECO:0007669"/>
    <property type="project" value="UniProtKB-SubCell"/>
</dbReference>
<reference evidence="3 4" key="1">
    <citation type="journal article" date="2018" name="Sci. Data">
        <title>The draft genome sequence of cork oak.</title>
        <authorList>
            <person name="Ramos A.M."/>
            <person name="Usie A."/>
            <person name="Barbosa P."/>
            <person name="Barros P.M."/>
            <person name="Capote T."/>
            <person name="Chaves I."/>
            <person name="Simoes F."/>
            <person name="Abreu I."/>
            <person name="Carrasquinho I."/>
            <person name="Faro C."/>
            <person name="Guimaraes J.B."/>
            <person name="Mendonca D."/>
            <person name="Nobrega F."/>
            <person name="Rodrigues L."/>
            <person name="Saibo N.J.M."/>
            <person name="Varela M.C."/>
            <person name="Egas C."/>
            <person name="Matos J."/>
            <person name="Miguel C.M."/>
            <person name="Oliveira M.M."/>
            <person name="Ricardo C.P."/>
            <person name="Goncalves S."/>
        </authorList>
    </citation>
    <scope>NUCLEOTIDE SEQUENCE [LARGE SCALE GENOMIC DNA]</scope>
    <source>
        <strain evidence="4">cv. HL8</strain>
    </source>
</reference>
<name>A0AAW0KEG6_QUESU</name>
<evidence type="ECO:0000259" key="2">
    <source>
        <dbReference type="PROSITE" id="PS50405"/>
    </source>
</evidence>